<keyword evidence="1 5" id="KW-0678">Repressor</keyword>
<dbReference type="Gene3D" id="1.10.10.10">
    <property type="entry name" value="Winged helix-like DNA-binding domain superfamily/Winged helix DNA-binding domain"/>
    <property type="match status" value="1"/>
</dbReference>
<dbReference type="InterPro" id="IPR021153">
    <property type="entry name" value="HrcA_C"/>
</dbReference>
<comment type="function">
    <text evidence="5">Negative regulator of class I heat shock genes (grpE-dnaK-dnaJ and groELS operons). Prevents heat-shock induction of these operons.</text>
</comment>
<accession>A0A7T0G0Y5</accession>
<dbReference type="InterPro" id="IPR023120">
    <property type="entry name" value="WHTH_transcript_rep_HrcA_IDD"/>
</dbReference>
<dbReference type="GO" id="GO:0003677">
    <property type="term" value="F:DNA binding"/>
    <property type="evidence" value="ECO:0007669"/>
    <property type="project" value="InterPro"/>
</dbReference>
<dbReference type="AlphaFoldDB" id="A0A7T0G0Y5"/>
<dbReference type="NCBIfam" id="TIGR00331">
    <property type="entry name" value="hrcA"/>
    <property type="match status" value="1"/>
</dbReference>
<dbReference type="Gene3D" id="3.30.450.40">
    <property type="match status" value="1"/>
</dbReference>
<keyword evidence="4 5" id="KW-0804">Transcription</keyword>
<dbReference type="Proteomes" id="UP000594688">
    <property type="component" value="Chromosome"/>
</dbReference>
<dbReference type="KEGG" id="nli:G3M70_13770"/>
<organism evidence="7 8">
    <name type="scientific">Candidatus Nitronauta litoralis</name>
    <dbReference type="NCBI Taxonomy" id="2705533"/>
    <lineage>
        <taxon>Bacteria</taxon>
        <taxon>Pseudomonadati</taxon>
        <taxon>Nitrospinota/Tectimicrobiota group</taxon>
        <taxon>Nitrospinota</taxon>
        <taxon>Nitrospinia</taxon>
        <taxon>Nitrospinales</taxon>
        <taxon>Nitrospinaceae</taxon>
        <taxon>Candidatus Nitronauta</taxon>
    </lineage>
</organism>
<reference evidence="7 8" key="1">
    <citation type="submission" date="2020-02" db="EMBL/GenBank/DDBJ databases">
        <title>Genomic and physiological characterization of two novel Nitrospinaceae genera.</title>
        <authorList>
            <person name="Mueller A.J."/>
            <person name="Jung M.-Y."/>
            <person name="Strachan C.R."/>
            <person name="Herbold C.W."/>
            <person name="Kirkegaard R.H."/>
            <person name="Daims H."/>
        </authorList>
    </citation>
    <scope>NUCLEOTIDE SEQUENCE [LARGE SCALE GENOMIC DNA]</scope>
    <source>
        <strain evidence="7">EB</strain>
    </source>
</reference>
<dbReference type="Gene3D" id="3.30.390.60">
    <property type="entry name" value="Heat-inducible transcription repressor hrca homolog, domain 3"/>
    <property type="match status" value="1"/>
</dbReference>
<dbReference type="InterPro" id="IPR002571">
    <property type="entry name" value="HrcA"/>
</dbReference>
<sequence length="356" mass="40303">MKQQFKQPNLDRRSRSILLETINEYVLTAEPVSSRSISRKLSEKLSPATVRNVMADLEELDFLAQPHTSAGRVPTDRGYRYFVNELLLNQERVALTTPLPASLVKSSYDKNLQDVLGSVCHLLSADSHQTSLVMAPAIGNLHLKRIEFIRLEEKQVLAVLVSSLGPAQNKMLRLTEDISQDRLISTANYLNTEYGGHPLVSIRRELQFRVEKEQQRCDKLKKRAFDLWAQVFTTEDHAELLIEGINHLLDQPEFQGDLKRIKALLKTVEEKQRLIELLDLCMQQDGPSVIIGEEHQLEEMQGCSLIAKNYKMDNATVGTVAIVGPKRMDYPKMIEIVNTSAANVSDFLSRNPDQGI</sequence>
<gene>
    <name evidence="5 7" type="primary">hrcA</name>
    <name evidence="7" type="ORF">G3M70_13770</name>
</gene>
<dbReference type="EMBL" id="CP048685">
    <property type="protein sequence ID" value="QPJ62884.1"/>
    <property type="molecule type" value="Genomic_DNA"/>
</dbReference>
<evidence type="ECO:0000259" key="6">
    <source>
        <dbReference type="Pfam" id="PF01628"/>
    </source>
</evidence>
<dbReference type="InterPro" id="IPR036388">
    <property type="entry name" value="WH-like_DNA-bd_sf"/>
</dbReference>
<dbReference type="Pfam" id="PF01628">
    <property type="entry name" value="HrcA"/>
    <property type="match status" value="1"/>
</dbReference>
<dbReference type="SUPFAM" id="SSF55781">
    <property type="entry name" value="GAF domain-like"/>
    <property type="match status" value="1"/>
</dbReference>
<dbReference type="InterPro" id="IPR029016">
    <property type="entry name" value="GAF-like_dom_sf"/>
</dbReference>
<feature type="domain" description="Heat-inducible transcription repressor HrcA C-terminal" evidence="6">
    <location>
        <begin position="113"/>
        <end position="334"/>
    </location>
</feature>
<evidence type="ECO:0000256" key="2">
    <source>
        <dbReference type="ARBA" id="ARBA00023015"/>
    </source>
</evidence>
<keyword evidence="3 5" id="KW-0346">Stress response</keyword>
<dbReference type="PANTHER" id="PTHR34824:SF1">
    <property type="entry name" value="HEAT-INDUCIBLE TRANSCRIPTION REPRESSOR HRCA"/>
    <property type="match status" value="1"/>
</dbReference>
<protein>
    <recommendedName>
        <fullName evidence="5">Heat-inducible transcription repressor HrcA</fullName>
    </recommendedName>
</protein>
<comment type="similarity">
    <text evidence="5">Belongs to the HrcA family.</text>
</comment>
<evidence type="ECO:0000313" key="8">
    <source>
        <dbReference type="Proteomes" id="UP000594688"/>
    </source>
</evidence>
<evidence type="ECO:0000313" key="7">
    <source>
        <dbReference type="EMBL" id="QPJ62884.1"/>
    </source>
</evidence>
<keyword evidence="2 5" id="KW-0805">Transcription regulation</keyword>
<evidence type="ECO:0000256" key="3">
    <source>
        <dbReference type="ARBA" id="ARBA00023016"/>
    </source>
</evidence>
<evidence type="ECO:0000256" key="4">
    <source>
        <dbReference type="ARBA" id="ARBA00023163"/>
    </source>
</evidence>
<dbReference type="GO" id="GO:0045892">
    <property type="term" value="P:negative regulation of DNA-templated transcription"/>
    <property type="evidence" value="ECO:0007669"/>
    <property type="project" value="UniProtKB-UniRule"/>
</dbReference>
<evidence type="ECO:0000256" key="5">
    <source>
        <dbReference type="HAMAP-Rule" id="MF_00081"/>
    </source>
</evidence>
<dbReference type="SUPFAM" id="SSF46785">
    <property type="entry name" value="Winged helix' DNA-binding domain"/>
    <property type="match status" value="1"/>
</dbReference>
<evidence type="ECO:0000256" key="1">
    <source>
        <dbReference type="ARBA" id="ARBA00022491"/>
    </source>
</evidence>
<dbReference type="PANTHER" id="PTHR34824">
    <property type="entry name" value="HEAT-INDUCIBLE TRANSCRIPTION REPRESSOR HRCA"/>
    <property type="match status" value="1"/>
</dbReference>
<dbReference type="InterPro" id="IPR036390">
    <property type="entry name" value="WH_DNA-bd_sf"/>
</dbReference>
<dbReference type="PIRSF" id="PIRSF005485">
    <property type="entry name" value="HrcA"/>
    <property type="match status" value="1"/>
</dbReference>
<name>A0A7T0G0Y5_9BACT</name>
<dbReference type="HAMAP" id="MF_00081">
    <property type="entry name" value="HrcA"/>
    <property type="match status" value="1"/>
</dbReference>
<proteinExistence type="inferred from homology"/>